<evidence type="ECO:0000313" key="9">
    <source>
        <dbReference type="Proteomes" id="UP000218113"/>
    </source>
</evidence>
<dbReference type="UniPathway" id="UPA00042">
    <property type="reaction ID" value="UER00497"/>
</dbReference>
<dbReference type="GO" id="GO:0030170">
    <property type="term" value="F:pyridoxal phosphate binding"/>
    <property type="evidence" value="ECO:0007669"/>
    <property type="project" value="UniProtKB-UniRule"/>
</dbReference>
<evidence type="ECO:0000256" key="2">
    <source>
        <dbReference type="ARBA" id="ARBA00022898"/>
    </source>
</evidence>
<dbReference type="InterPro" id="IPR000821">
    <property type="entry name" value="Ala_racemase"/>
</dbReference>
<dbReference type="Proteomes" id="UP000218113">
    <property type="component" value="Unassembled WGS sequence"/>
</dbReference>
<dbReference type="EMBL" id="NVSR01000049">
    <property type="protein sequence ID" value="PCI27789.1"/>
    <property type="molecule type" value="Genomic_DNA"/>
</dbReference>
<dbReference type="PANTHER" id="PTHR30511:SF0">
    <property type="entry name" value="ALANINE RACEMASE, CATABOLIC-RELATED"/>
    <property type="match status" value="1"/>
</dbReference>
<dbReference type="Gene3D" id="3.20.20.10">
    <property type="entry name" value="Alanine racemase"/>
    <property type="match status" value="1"/>
</dbReference>
<dbReference type="AlphaFoldDB" id="A0A2A4T3C8"/>
<feature type="binding site" evidence="4 6">
    <location>
        <position position="358"/>
    </location>
    <ligand>
        <name>substrate</name>
    </ligand>
</feature>
<dbReference type="NCBIfam" id="TIGR00492">
    <property type="entry name" value="alr"/>
    <property type="match status" value="1"/>
</dbReference>
<keyword evidence="3 4" id="KW-0413">Isomerase</keyword>
<dbReference type="InterPro" id="IPR009006">
    <property type="entry name" value="Ala_racemase/Decarboxylase_C"/>
</dbReference>
<dbReference type="SUPFAM" id="SSF53244">
    <property type="entry name" value="MurD-like peptide ligases, peptide-binding domain"/>
    <property type="match status" value="1"/>
</dbReference>
<dbReference type="GO" id="GO:0030632">
    <property type="term" value="P:D-alanine biosynthetic process"/>
    <property type="evidence" value="ECO:0007669"/>
    <property type="project" value="UniProtKB-UniRule"/>
</dbReference>
<dbReference type="FunFam" id="3.20.20.10:FF:000002">
    <property type="entry name" value="Alanine racemase"/>
    <property type="match status" value="1"/>
</dbReference>
<proteinExistence type="inferred from homology"/>
<dbReference type="Pfam" id="PF00842">
    <property type="entry name" value="Ala_racemase_C"/>
    <property type="match status" value="1"/>
</dbReference>
<comment type="similarity">
    <text evidence="4">Belongs to the alanine racemase family.</text>
</comment>
<comment type="caution">
    <text evidence="8">The sequence shown here is derived from an EMBL/GenBank/DDBJ whole genome shotgun (WGS) entry which is preliminary data.</text>
</comment>
<dbReference type="GO" id="GO:0016881">
    <property type="term" value="F:acid-amino acid ligase activity"/>
    <property type="evidence" value="ECO:0007669"/>
    <property type="project" value="InterPro"/>
</dbReference>
<evidence type="ECO:0000313" key="8">
    <source>
        <dbReference type="EMBL" id="PCI27789.1"/>
    </source>
</evidence>
<dbReference type="InterPro" id="IPR029066">
    <property type="entry name" value="PLP-binding_barrel"/>
</dbReference>
<evidence type="ECO:0000256" key="1">
    <source>
        <dbReference type="ARBA" id="ARBA00001933"/>
    </source>
</evidence>
<comment type="cofactor">
    <cofactor evidence="1 4 5">
        <name>pyridoxal 5'-phosphate</name>
        <dbReference type="ChEBI" id="CHEBI:597326"/>
    </cofactor>
</comment>
<dbReference type="HAMAP" id="MF_01201">
    <property type="entry name" value="Ala_racemase"/>
    <property type="match status" value="1"/>
</dbReference>
<accession>A0A2A4T3C8</accession>
<reference evidence="9" key="1">
    <citation type="submission" date="2017-08" db="EMBL/GenBank/DDBJ databases">
        <title>A dynamic microbial community with high functional redundancy inhabits the cold, oxic subseafloor aquifer.</title>
        <authorList>
            <person name="Tully B.J."/>
            <person name="Wheat C.G."/>
            <person name="Glazer B.T."/>
            <person name="Huber J.A."/>
        </authorList>
    </citation>
    <scope>NUCLEOTIDE SEQUENCE [LARGE SCALE GENOMIC DNA]</scope>
</reference>
<protein>
    <recommendedName>
        <fullName evidence="4">Alanine racemase</fullName>
        <ecNumber evidence="4">5.1.1.1</ecNumber>
    </recommendedName>
</protein>
<feature type="binding site" evidence="4 6">
    <location>
        <position position="178"/>
    </location>
    <ligand>
        <name>substrate</name>
    </ligand>
</feature>
<sequence>MAGVGDAILIAGKGHETYQILGTVKHDFSDRKVVKDFFLKPKNEFSRAWLRIDREILRENLRLIHQDMPEGLKMLAVVKDNALGHGIVDVSREVVKAGCDYLGVAFVSEALRLRQAGIEKTPILVFGERADEALDTCIRHNLTLQVQSVKKARLIGRLSQNMNKVTKVHFKVDTGMGRYGVRFDQAVAVFEEMVNTPGIEIEGIMTHFAQSDELKKDYANLQWERFQQVLEPLKKKGILPPIVHACNTGGYLDLPHAHCDMVRTGILPFGVYPSKVCRRINLDGKELQPVMTVGAKIAFIKELEEGDFVGYGMHFQAKEKMKVAILPIGYGDGYPRLRNQGFVLICGQEAPIVGGNGMDGTMVDIRQIPEACIGDEVILLGKQGQEEITVRMLADWANTVTYDVMSRWTERIERYLV</sequence>
<dbReference type="Pfam" id="PF01168">
    <property type="entry name" value="Ala_racemase_N"/>
    <property type="match status" value="1"/>
</dbReference>
<dbReference type="Gene3D" id="2.40.37.10">
    <property type="entry name" value="Lyase, Ornithine Decarboxylase, Chain A, domain 1"/>
    <property type="match status" value="1"/>
</dbReference>
<dbReference type="CDD" id="cd00430">
    <property type="entry name" value="PLPDE_III_AR"/>
    <property type="match status" value="1"/>
</dbReference>
<feature type="modified residue" description="N6-(pyridoxal phosphate)lysine" evidence="4 5">
    <location>
        <position position="79"/>
    </location>
</feature>
<dbReference type="SUPFAM" id="SSF51419">
    <property type="entry name" value="PLP-binding barrel"/>
    <property type="match status" value="1"/>
</dbReference>
<evidence type="ECO:0000256" key="4">
    <source>
        <dbReference type="HAMAP-Rule" id="MF_01201"/>
    </source>
</evidence>
<dbReference type="SMART" id="SM01005">
    <property type="entry name" value="Ala_racemase_C"/>
    <property type="match status" value="1"/>
</dbReference>
<dbReference type="InterPro" id="IPR011079">
    <property type="entry name" value="Ala_racemase_C"/>
</dbReference>
<dbReference type="PRINTS" id="PR00992">
    <property type="entry name" value="ALARACEMASE"/>
</dbReference>
<evidence type="ECO:0000256" key="5">
    <source>
        <dbReference type="PIRSR" id="PIRSR600821-50"/>
    </source>
</evidence>
<evidence type="ECO:0000256" key="3">
    <source>
        <dbReference type="ARBA" id="ARBA00023235"/>
    </source>
</evidence>
<feature type="active site" description="Proton acceptor; specific for D-alanine" evidence="4">
    <location>
        <position position="79"/>
    </location>
</feature>
<name>A0A2A4T3C8_9DELT</name>
<dbReference type="InterPro" id="IPR001608">
    <property type="entry name" value="Ala_racemase_N"/>
</dbReference>
<dbReference type="InterPro" id="IPR036615">
    <property type="entry name" value="Mur_ligase_C_dom_sf"/>
</dbReference>
<comment type="function">
    <text evidence="4">Catalyzes the interconversion of L-alanine and D-alanine. May also act on other amino acids.</text>
</comment>
<gene>
    <name evidence="8" type="primary">alr</name>
    <name evidence="8" type="ORF">COB67_07790</name>
</gene>
<dbReference type="GO" id="GO:0005829">
    <property type="term" value="C:cytosol"/>
    <property type="evidence" value="ECO:0007669"/>
    <property type="project" value="TreeGrafter"/>
</dbReference>
<evidence type="ECO:0000256" key="6">
    <source>
        <dbReference type="PIRSR" id="PIRSR600821-52"/>
    </source>
</evidence>
<dbReference type="GO" id="GO:0008784">
    <property type="term" value="F:alanine racemase activity"/>
    <property type="evidence" value="ECO:0007669"/>
    <property type="project" value="UniProtKB-UniRule"/>
</dbReference>
<dbReference type="Gene3D" id="3.90.190.20">
    <property type="entry name" value="Mur ligase, C-terminal domain"/>
    <property type="match status" value="1"/>
</dbReference>
<comment type="pathway">
    <text evidence="4">Amino-acid biosynthesis; D-alanine biosynthesis; D-alanine from L-alanine: step 1/1.</text>
</comment>
<dbReference type="SUPFAM" id="SSF50621">
    <property type="entry name" value="Alanine racemase C-terminal domain-like"/>
    <property type="match status" value="1"/>
</dbReference>
<evidence type="ECO:0000259" key="7">
    <source>
        <dbReference type="SMART" id="SM01005"/>
    </source>
</evidence>
<dbReference type="EC" id="5.1.1.1" evidence="4"/>
<comment type="catalytic activity">
    <reaction evidence="4">
        <text>L-alanine = D-alanine</text>
        <dbReference type="Rhea" id="RHEA:20249"/>
        <dbReference type="ChEBI" id="CHEBI:57416"/>
        <dbReference type="ChEBI" id="CHEBI:57972"/>
        <dbReference type="EC" id="5.1.1.1"/>
    </reaction>
</comment>
<organism evidence="8 9">
    <name type="scientific">SAR324 cluster bacterium</name>
    <dbReference type="NCBI Taxonomy" id="2024889"/>
    <lineage>
        <taxon>Bacteria</taxon>
        <taxon>Deltaproteobacteria</taxon>
        <taxon>SAR324 cluster</taxon>
    </lineage>
</organism>
<feature type="active site" description="Proton acceptor; specific for L-alanine" evidence="4">
    <location>
        <position position="311"/>
    </location>
</feature>
<dbReference type="PANTHER" id="PTHR30511">
    <property type="entry name" value="ALANINE RACEMASE"/>
    <property type="match status" value="1"/>
</dbReference>
<keyword evidence="2 4" id="KW-0663">Pyridoxal phosphate</keyword>
<feature type="domain" description="Alanine racemase C-terminal" evidence="7">
    <location>
        <begin position="290"/>
        <end position="417"/>
    </location>
</feature>